<dbReference type="PANTHER" id="PTHR43712">
    <property type="entry name" value="PUTATIVE (AFU_ORTHOLOGUE AFUA_4G14580)-RELATED"/>
    <property type="match status" value="1"/>
</dbReference>
<accession>A0A0C3B7S2</accession>
<dbReference type="STRING" id="765440.A0A0C3B7S2"/>
<sequence length="573" mass="61688">MQPLCPGIFGDALDDIECVFAEHPRPCSIIDITSAVGSLDASWPQTLPNANPPTSLSPKPSSHTALDFPSLDVSSQPPPEPAEHLIATSHIIGAAANRIVVACGQMSATVHDPFSSLCDASLWYHFLLCLEMTHTVEVLCEASSEGLHVSQIAERNSTELGKCAHILCLLLTHNIIWEVRPDVFMNNRINALLDSGNGNVELGAMECQEKIYEGTNSVAAFVGRRSAKYSTLPTQVSCNFAFGTGKGGVGKGDGSSGQGNNIQIGEPRKSYVWELHLGSSKQSSKLPLFPPRFELTTSSQIASLDWAALPAGSTIVNVGEGIGSTSMQLAKAFGHLKFVMQDRAPVIDMGVKSWINQYPEFIVYGRAKFQVHGFFTPQPILDASVFLRIPPSSLPLHYTDHEPLKAGIKTGMTLRITDNVLPLACVDDMDGGEGQQSAGVEGAERMLASPLLVNLGKSQMEVTFNAKEWPLREIVALEAEMPTITFGLSIDLPGGATGSSSSSASTTLSVDITDTGRRDGGRMIRNIYQRPTLIMRLAYQFDAAIGVKILMAGWAALVINAWDKCKDKRIRGP</sequence>
<keyword evidence="2" id="KW-0472">Membrane</keyword>
<organism evidence="3 4">
    <name type="scientific">Piloderma croceum (strain F 1598)</name>
    <dbReference type="NCBI Taxonomy" id="765440"/>
    <lineage>
        <taxon>Eukaryota</taxon>
        <taxon>Fungi</taxon>
        <taxon>Dikarya</taxon>
        <taxon>Basidiomycota</taxon>
        <taxon>Agaricomycotina</taxon>
        <taxon>Agaricomycetes</taxon>
        <taxon>Agaricomycetidae</taxon>
        <taxon>Atheliales</taxon>
        <taxon>Atheliaceae</taxon>
        <taxon>Piloderma</taxon>
    </lineage>
</organism>
<dbReference type="InterPro" id="IPR029063">
    <property type="entry name" value="SAM-dependent_MTases_sf"/>
</dbReference>
<dbReference type="InParanoid" id="A0A0C3B7S2"/>
<feature type="transmembrane region" description="Helical" evidence="2">
    <location>
        <begin position="537"/>
        <end position="562"/>
    </location>
</feature>
<proteinExistence type="predicted"/>
<dbReference type="AlphaFoldDB" id="A0A0C3B7S2"/>
<evidence type="ECO:0000313" key="3">
    <source>
        <dbReference type="EMBL" id="KIM82348.1"/>
    </source>
</evidence>
<dbReference type="OrthoDB" id="2410195at2759"/>
<name>A0A0C3B7S2_PILCF</name>
<feature type="compositionally biased region" description="Polar residues" evidence="1">
    <location>
        <begin position="43"/>
        <end position="64"/>
    </location>
</feature>
<keyword evidence="2" id="KW-1133">Transmembrane helix</keyword>
<feature type="region of interest" description="Disordered" evidence="1">
    <location>
        <begin position="43"/>
        <end position="81"/>
    </location>
</feature>
<evidence type="ECO:0000256" key="1">
    <source>
        <dbReference type="SAM" id="MobiDB-lite"/>
    </source>
</evidence>
<protein>
    <recommendedName>
        <fullName evidence="5">O-methyltransferase domain-containing protein</fullName>
    </recommendedName>
</protein>
<dbReference type="PANTHER" id="PTHR43712:SF2">
    <property type="entry name" value="O-METHYLTRANSFERASE CICE"/>
    <property type="match status" value="1"/>
</dbReference>
<keyword evidence="4" id="KW-1185">Reference proteome</keyword>
<keyword evidence="2" id="KW-0812">Transmembrane</keyword>
<dbReference type="InterPro" id="IPR036388">
    <property type="entry name" value="WH-like_DNA-bd_sf"/>
</dbReference>
<dbReference type="SUPFAM" id="SSF53335">
    <property type="entry name" value="S-adenosyl-L-methionine-dependent methyltransferases"/>
    <property type="match status" value="1"/>
</dbReference>
<dbReference type="Gene3D" id="3.40.50.150">
    <property type="entry name" value="Vaccinia Virus protein VP39"/>
    <property type="match status" value="1"/>
</dbReference>
<evidence type="ECO:0008006" key="5">
    <source>
        <dbReference type="Google" id="ProtNLM"/>
    </source>
</evidence>
<gene>
    <name evidence="3" type="ORF">PILCRDRAFT_8148</name>
</gene>
<reference evidence="3 4" key="1">
    <citation type="submission" date="2014-04" db="EMBL/GenBank/DDBJ databases">
        <authorList>
            <consortium name="DOE Joint Genome Institute"/>
            <person name="Kuo A."/>
            <person name="Tarkka M."/>
            <person name="Buscot F."/>
            <person name="Kohler A."/>
            <person name="Nagy L.G."/>
            <person name="Floudas D."/>
            <person name="Copeland A."/>
            <person name="Barry K.W."/>
            <person name="Cichocki N."/>
            <person name="Veneault-Fourrey C."/>
            <person name="LaButti K."/>
            <person name="Lindquist E.A."/>
            <person name="Lipzen A."/>
            <person name="Lundell T."/>
            <person name="Morin E."/>
            <person name="Murat C."/>
            <person name="Sun H."/>
            <person name="Tunlid A."/>
            <person name="Henrissat B."/>
            <person name="Grigoriev I.V."/>
            <person name="Hibbett D.S."/>
            <person name="Martin F."/>
            <person name="Nordberg H.P."/>
            <person name="Cantor M.N."/>
            <person name="Hua S.X."/>
        </authorList>
    </citation>
    <scope>NUCLEOTIDE SEQUENCE [LARGE SCALE GENOMIC DNA]</scope>
    <source>
        <strain evidence="3 4">F 1598</strain>
    </source>
</reference>
<dbReference type="HOGENOM" id="CLU_005533_0_3_1"/>
<evidence type="ECO:0000313" key="4">
    <source>
        <dbReference type="Proteomes" id="UP000054166"/>
    </source>
</evidence>
<dbReference type="EMBL" id="KN832995">
    <property type="protein sequence ID" value="KIM82348.1"/>
    <property type="molecule type" value="Genomic_DNA"/>
</dbReference>
<dbReference type="Proteomes" id="UP000054166">
    <property type="component" value="Unassembled WGS sequence"/>
</dbReference>
<dbReference type="Gene3D" id="1.10.10.10">
    <property type="entry name" value="Winged helix-like DNA-binding domain superfamily/Winged helix DNA-binding domain"/>
    <property type="match status" value="1"/>
</dbReference>
<reference evidence="4" key="2">
    <citation type="submission" date="2015-01" db="EMBL/GenBank/DDBJ databases">
        <title>Evolutionary Origins and Diversification of the Mycorrhizal Mutualists.</title>
        <authorList>
            <consortium name="DOE Joint Genome Institute"/>
            <consortium name="Mycorrhizal Genomics Consortium"/>
            <person name="Kohler A."/>
            <person name="Kuo A."/>
            <person name="Nagy L.G."/>
            <person name="Floudas D."/>
            <person name="Copeland A."/>
            <person name="Barry K.W."/>
            <person name="Cichocki N."/>
            <person name="Veneault-Fourrey C."/>
            <person name="LaButti K."/>
            <person name="Lindquist E.A."/>
            <person name="Lipzen A."/>
            <person name="Lundell T."/>
            <person name="Morin E."/>
            <person name="Murat C."/>
            <person name="Riley R."/>
            <person name="Ohm R."/>
            <person name="Sun H."/>
            <person name="Tunlid A."/>
            <person name="Henrissat B."/>
            <person name="Grigoriev I.V."/>
            <person name="Hibbett D.S."/>
            <person name="Martin F."/>
        </authorList>
    </citation>
    <scope>NUCLEOTIDE SEQUENCE [LARGE SCALE GENOMIC DNA]</scope>
    <source>
        <strain evidence="4">F 1598</strain>
    </source>
</reference>
<evidence type="ECO:0000256" key="2">
    <source>
        <dbReference type="SAM" id="Phobius"/>
    </source>
</evidence>